<evidence type="ECO:0000313" key="1">
    <source>
        <dbReference type="EMBL" id="SFP30813.1"/>
    </source>
</evidence>
<proteinExistence type="predicted"/>
<dbReference type="STRING" id="1523247.SAMN05660464_2706"/>
<dbReference type="AlphaFoldDB" id="A0A1I5PA08"/>
<dbReference type="RefSeq" id="WP_169064154.1">
    <property type="nucleotide sequence ID" value="NZ_FOWQ01000004.1"/>
</dbReference>
<dbReference type="Proteomes" id="UP000198857">
    <property type="component" value="Unassembled WGS sequence"/>
</dbReference>
<evidence type="ECO:0000313" key="2">
    <source>
        <dbReference type="Proteomes" id="UP000198857"/>
    </source>
</evidence>
<reference evidence="2" key="1">
    <citation type="submission" date="2016-10" db="EMBL/GenBank/DDBJ databases">
        <authorList>
            <person name="Varghese N."/>
            <person name="Submissions S."/>
        </authorList>
    </citation>
    <scope>NUCLEOTIDE SEQUENCE [LARGE SCALE GENOMIC DNA]</scope>
    <source>
        <strain evidence="2">DSM 44208</strain>
    </source>
</reference>
<keyword evidence="2" id="KW-1185">Reference proteome</keyword>
<organism evidence="1 2">
    <name type="scientific">Geodermatophilus dictyosporus</name>
    <dbReference type="NCBI Taxonomy" id="1523247"/>
    <lineage>
        <taxon>Bacteria</taxon>
        <taxon>Bacillati</taxon>
        <taxon>Actinomycetota</taxon>
        <taxon>Actinomycetes</taxon>
        <taxon>Geodermatophilales</taxon>
        <taxon>Geodermatophilaceae</taxon>
        <taxon>Geodermatophilus</taxon>
    </lineage>
</organism>
<dbReference type="EMBL" id="FOWQ01000004">
    <property type="protein sequence ID" value="SFP30813.1"/>
    <property type="molecule type" value="Genomic_DNA"/>
</dbReference>
<accession>A0A1I5PA08</accession>
<sequence length="320" mass="35806">MGGEAPDVQDPSGLFDDVDHWVAFERAAGPGRVLDRDRQAVAVYRARLPEAQRFWERVTGRLVPDVERTTGLELRWRVRVREDEEVWPGPSVVGGTLLSGPVEPVRRPLLFPQIWFEAPNVSRQLPEMTDEDEALAYLADLVQEAVVEELHGAWPECPRHTHPLTVQLSAEGRPVWQCPRDPSVRIAVGSLGSASTTRAQPRAVDVVVEVGGWEHECCGPAIERHQVVDLHCTRWTGPDGRVLLVETHHHLEPEERVRGRVTGIEVTREVSDTQPVLRVPSGPALRGMDQHDDGHLEDPWTGDVVEWDGGDFLVTIRRST</sequence>
<protein>
    <submittedName>
        <fullName evidence="1">Uncharacterized protein</fullName>
    </submittedName>
</protein>
<name>A0A1I5PA08_9ACTN</name>
<gene>
    <name evidence="1" type="ORF">SAMN05660464_2706</name>
</gene>